<dbReference type="HOGENOM" id="CLU_1416580_0_0_1"/>
<protein>
    <submittedName>
        <fullName evidence="1 2">Uncharacterized protein</fullName>
    </submittedName>
</protein>
<proteinExistence type="predicted"/>
<reference evidence="1 3" key="2">
    <citation type="journal article" date="2013" name="Nature">
        <title>Insights into bilaterian evolution from three spiralian genomes.</title>
        <authorList>
            <person name="Simakov O."/>
            <person name="Marletaz F."/>
            <person name="Cho S.J."/>
            <person name="Edsinger-Gonzales E."/>
            <person name="Havlak P."/>
            <person name="Hellsten U."/>
            <person name="Kuo D.H."/>
            <person name="Larsson T."/>
            <person name="Lv J."/>
            <person name="Arendt D."/>
            <person name="Savage R."/>
            <person name="Osoegawa K."/>
            <person name="de Jong P."/>
            <person name="Grimwood J."/>
            <person name="Chapman J.A."/>
            <person name="Shapiro H."/>
            <person name="Aerts A."/>
            <person name="Otillar R.P."/>
            <person name="Terry A.Y."/>
            <person name="Boore J.L."/>
            <person name="Grigoriev I.V."/>
            <person name="Lindberg D.R."/>
            <person name="Seaver E.C."/>
            <person name="Weisblat D.A."/>
            <person name="Putnam N.H."/>
            <person name="Rokhsar D.S."/>
        </authorList>
    </citation>
    <scope>NUCLEOTIDE SEQUENCE</scope>
</reference>
<dbReference type="KEGG" id="hro:HELRODRAFT_165015"/>
<organism evidence="2 3">
    <name type="scientific">Helobdella robusta</name>
    <name type="common">Californian leech</name>
    <dbReference type="NCBI Taxonomy" id="6412"/>
    <lineage>
        <taxon>Eukaryota</taxon>
        <taxon>Metazoa</taxon>
        <taxon>Spiralia</taxon>
        <taxon>Lophotrochozoa</taxon>
        <taxon>Annelida</taxon>
        <taxon>Clitellata</taxon>
        <taxon>Hirudinea</taxon>
        <taxon>Rhynchobdellida</taxon>
        <taxon>Glossiphoniidae</taxon>
        <taxon>Helobdella</taxon>
    </lineage>
</organism>
<dbReference type="InParanoid" id="T1EW49"/>
<accession>T1EW49</accession>
<dbReference type="Proteomes" id="UP000015101">
    <property type="component" value="Unassembled WGS sequence"/>
</dbReference>
<evidence type="ECO:0000313" key="3">
    <source>
        <dbReference type="Proteomes" id="UP000015101"/>
    </source>
</evidence>
<dbReference type="RefSeq" id="XP_009029170.1">
    <property type="nucleotide sequence ID" value="XM_009030922.1"/>
</dbReference>
<dbReference type="AlphaFoldDB" id="T1EW49"/>
<dbReference type="EMBL" id="KB097639">
    <property type="protein sequence ID" value="ESN92884.1"/>
    <property type="molecule type" value="Genomic_DNA"/>
</dbReference>
<reference evidence="3" key="1">
    <citation type="submission" date="2012-12" db="EMBL/GenBank/DDBJ databases">
        <authorList>
            <person name="Hellsten U."/>
            <person name="Grimwood J."/>
            <person name="Chapman J.A."/>
            <person name="Shapiro H."/>
            <person name="Aerts A."/>
            <person name="Otillar R.P."/>
            <person name="Terry A.Y."/>
            <person name="Boore J.L."/>
            <person name="Simakov O."/>
            <person name="Marletaz F."/>
            <person name="Cho S.-J."/>
            <person name="Edsinger-Gonzales E."/>
            <person name="Havlak P."/>
            <person name="Kuo D.-H."/>
            <person name="Larsson T."/>
            <person name="Lv J."/>
            <person name="Arendt D."/>
            <person name="Savage R."/>
            <person name="Osoegawa K."/>
            <person name="de Jong P."/>
            <person name="Lindberg D.R."/>
            <person name="Seaver E.C."/>
            <person name="Weisblat D.A."/>
            <person name="Putnam N.H."/>
            <person name="Grigoriev I.V."/>
            <person name="Rokhsar D.S."/>
        </authorList>
    </citation>
    <scope>NUCLEOTIDE SEQUENCE</scope>
</reference>
<evidence type="ECO:0000313" key="2">
    <source>
        <dbReference type="EnsemblMetazoa" id="HelroP165015"/>
    </source>
</evidence>
<name>T1EW49_HELRO</name>
<gene>
    <name evidence="2" type="primary">20200799</name>
    <name evidence="1" type="ORF">HELRODRAFT_165015</name>
</gene>
<sequence length="192" mass="21549">MHRSSAPAKIRLFPDLVAGFRAGCFTSRDKDLLTKAFYTYVRPLLGYCSPVSPVRTTIISYLHVFCQLVVINADCRISMLTTIQQNISTVTGLSGYERVITYLSSILLCWGLVAEWLACPSPSTTLTTRVRILQFLQIHPSSRPSVYPAVHPFEAGKWVDDVSCRILAGEMAQWFECSLSQTSQWLSYTQSI</sequence>
<keyword evidence="3" id="KW-1185">Reference proteome</keyword>
<reference evidence="2" key="3">
    <citation type="submission" date="2015-06" db="UniProtKB">
        <authorList>
            <consortium name="EnsemblMetazoa"/>
        </authorList>
    </citation>
    <scope>IDENTIFICATION</scope>
</reference>
<dbReference type="EnsemblMetazoa" id="HelroT165015">
    <property type="protein sequence ID" value="HelroP165015"/>
    <property type="gene ID" value="HelroG165015"/>
</dbReference>
<dbReference type="CTD" id="20200799"/>
<dbReference type="GeneID" id="20200799"/>
<evidence type="ECO:0000313" key="1">
    <source>
        <dbReference type="EMBL" id="ESN92884.1"/>
    </source>
</evidence>
<dbReference type="EMBL" id="AMQM01001910">
    <property type="status" value="NOT_ANNOTATED_CDS"/>
    <property type="molecule type" value="Genomic_DNA"/>
</dbReference>